<name>A0A6J7KTZ8_9ZZZZ</name>
<protein>
    <submittedName>
        <fullName evidence="1">Unannotated protein</fullName>
    </submittedName>
</protein>
<dbReference type="AlphaFoldDB" id="A0A6J7KTZ8"/>
<reference evidence="1" key="1">
    <citation type="submission" date="2020-05" db="EMBL/GenBank/DDBJ databases">
        <authorList>
            <person name="Chiriac C."/>
            <person name="Salcher M."/>
            <person name="Ghai R."/>
            <person name="Kavagutti S V."/>
        </authorList>
    </citation>
    <scope>NUCLEOTIDE SEQUENCE</scope>
</reference>
<evidence type="ECO:0000313" key="1">
    <source>
        <dbReference type="EMBL" id="CAB4957932.1"/>
    </source>
</evidence>
<accession>A0A6J7KTZ8</accession>
<dbReference type="EMBL" id="CAFBNC010000189">
    <property type="protein sequence ID" value="CAB4957932.1"/>
    <property type="molecule type" value="Genomic_DNA"/>
</dbReference>
<organism evidence="1">
    <name type="scientific">freshwater metagenome</name>
    <dbReference type="NCBI Taxonomy" id="449393"/>
    <lineage>
        <taxon>unclassified sequences</taxon>
        <taxon>metagenomes</taxon>
        <taxon>ecological metagenomes</taxon>
    </lineage>
</organism>
<gene>
    <name evidence="1" type="ORF">UFOPK3733_02273</name>
</gene>
<dbReference type="SUPFAM" id="SSF53383">
    <property type="entry name" value="PLP-dependent transferases"/>
    <property type="match status" value="1"/>
</dbReference>
<dbReference type="InterPro" id="IPR015424">
    <property type="entry name" value="PyrdxlP-dep_Trfase"/>
</dbReference>
<proteinExistence type="predicted"/>
<dbReference type="Gene3D" id="3.90.1150.10">
    <property type="entry name" value="Aspartate Aminotransferase, domain 1"/>
    <property type="match status" value="1"/>
</dbReference>
<sequence length="44" mass="4681">MLERGVIARPIGASIIAFCPPLVITDEQLLQCVDALESSIAAVR</sequence>
<dbReference type="InterPro" id="IPR015422">
    <property type="entry name" value="PyrdxlP-dep_Trfase_small"/>
</dbReference>